<sequence>MFPIMVSPVITSPQPAKENKLTRAWARMSGESQATDLKLPGERISSDLRRTSTVISKGMKPPLEPHKRRASVQLEPTTKKMDTVGEEAAGELGGFGGLGINFYDQLGNRIAPQAIVPAEIPISAPPQIPRTQSPRAPGTQKPMSPLPKDPPVVARSPLVIRESFTRNFSFPENPDPEAIVDSDAFLGDLLERTLREQSEAL</sequence>
<accession>A0A4Z1KLJ7</accession>
<proteinExistence type="predicted"/>
<comment type="caution">
    <text evidence="2">The sequence shown here is derived from an EMBL/GenBank/DDBJ whole genome shotgun (WGS) entry which is preliminary data.</text>
</comment>
<gene>
    <name evidence="2" type="ORF">BPOR_0266g00060</name>
</gene>
<dbReference type="EMBL" id="PQXO01000265">
    <property type="protein sequence ID" value="TGO86923.1"/>
    <property type="molecule type" value="Genomic_DNA"/>
</dbReference>
<name>A0A4Z1KLJ7_9HELO</name>
<dbReference type="Proteomes" id="UP000297280">
    <property type="component" value="Unassembled WGS sequence"/>
</dbReference>
<feature type="region of interest" description="Disordered" evidence="1">
    <location>
        <begin position="122"/>
        <end position="153"/>
    </location>
</feature>
<protein>
    <submittedName>
        <fullName evidence="2">Uncharacterized protein</fullName>
    </submittedName>
</protein>
<reference evidence="2 3" key="1">
    <citation type="submission" date="2017-12" db="EMBL/GenBank/DDBJ databases">
        <title>Comparative genomics of Botrytis spp.</title>
        <authorList>
            <person name="Valero-Jimenez C.A."/>
            <person name="Tapia P."/>
            <person name="Veloso J."/>
            <person name="Silva-Moreno E."/>
            <person name="Staats M."/>
            <person name="Valdes J.H."/>
            <person name="Van Kan J.A.L."/>
        </authorList>
    </citation>
    <scope>NUCLEOTIDE SEQUENCE [LARGE SCALE GENOMIC DNA]</scope>
    <source>
        <strain evidence="2 3">MUCL3349</strain>
    </source>
</reference>
<organism evidence="2 3">
    <name type="scientific">Botrytis porri</name>
    <dbReference type="NCBI Taxonomy" id="87229"/>
    <lineage>
        <taxon>Eukaryota</taxon>
        <taxon>Fungi</taxon>
        <taxon>Dikarya</taxon>
        <taxon>Ascomycota</taxon>
        <taxon>Pezizomycotina</taxon>
        <taxon>Leotiomycetes</taxon>
        <taxon>Helotiales</taxon>
        <taxon>Sclerotiniaceae</taxon>
        <taxon>Botrytis</taxon>
    </lineage>
</organism>
<evidence type="ECO:0000313" key="3">
    <source>
        <dbReference type="Proteomes" id="UP000297280"/>
    </source>
</evidence>
<dbReference type="AlphaFoldDB" id="A0A4Z1KLJ7"/>
<evidence type="ECO:0000256" key="1">
    <source>
        <dbReference type="SAM" id="MobiDB-lite"/>
    </source>
</evidence>
<keyword evidence="3" id="KW-1185">Reference proteome</keyword>
<evidence type="ECO:0000313" key="2">
    <source>
        <dbReference type="EMBL" id="TGO86923.1"/>
    </source>
</evidence>
<dbReference type="STRING" id="87229.A0A4Z1KLJ7"/>